<dbReference type="STRING" id="33051.SB4_02485"/>
<evidence type="ECO:0000256" key="2">
    <source>
        <dbReference type="ARBA" id="ARBA00022723"/>
    </source>
</evidence>
<dbReference type="AlphaFoldDB" id="A0A147HR41"/>
<accession>A0A147HR41</accession>
<protein>
    <recommendedName>
        <fullName evidence="8">ChbG/HpnK family deacetylase</fullName>
    </recommendedName>
</protein>
<dbReference type="GO" id="GO:0005975">
    <property type="term" value="P:carbohydrate metabolic process"/>
    <property type="evidence" value="ECO:0007669"/>
    <property type="project" value="InterPro"/>
</dbReference>
<dbReference type="GO" id="GO:0016787">
    <property type="term" value="F:hydrolase activity"/>
    <property type="evidence" value="ECO:0007669"/>
    <property type="project" value="UniProtKB-KW"/>
</dbReference>
<keyword evidence="2" id="KW-0479">Metal-binding</keyword>
<dbReference type="EMBL" id="LDTD01000242">
    <property type="protein sequence ID" value="KTT63150.1"/>
    <property type="molecule type" value="Genomic_DNA"/>
</dbReference>
<proteinExistence type="predicted"/>
<evidence type="ECO:0000313" key="6">
    <source>
        <dbReference type="EMBL" id="KTT63150.1"/>
    </source>
</evidence>
<dbReference type="GO" id="GO:0046872">
    <property type="term" value="F:metal ion binding"/>
    <property type="evidence" value="ECO:0007669"/>
    <property type="project" value="UniProtKB-KW"/>
</dbReference>
<name>A0A147HR41_9SPHN</name>
<keyword evidence="5" id="KW-0119">Carbohydrate metabolism</keyword>
<dbReference type="Pfam" id="PF04794">
    <property type="entry name" value="YdjC"/>
    <property type="match status" value="1"/>
</dbReference>
<dbReference type="Gene3D" id="3.20.20.370">
    <property type="entry name" value="Glycoside hydrolase/deacetylase"/>
    <property type="match status" value="1"/>
</dbReference>
<evidence type="ECO:0000256" key="4">
    <source>
        <dbReference type="ARBA" id="ARBA00022842"/>
    </source>
</evidence>
<keyword evidence="4" id="KW-0460">Magnesium</keyword>
<dbReference type="InterPro" id="IPR011330">
    <property type="entry name" value="Glyco_hydro/deAcase_b/a-brl"/>
</dbReference>
<dbReference type="InterPro" id="IPR006879">
    <property type="entry name" value="YdjC-like"/>
</dbReference>
<dbReference type="PANTHER" id="PTHR31609">
    <property type="entry name" value="YDJC DEACETYLASE FAMILY MEMBER"/>
    <property type="match status" value="1"/>
</dbReference>
<dbReference type="PANTHER" id="PTHR31609:SF1">
    <property type="entry name" value="CARBOHYDRATE DEACETYLASE"/>
    <property type="match status" value="1"/>
</dbReference>
<evidence type="ECO:0000256" key="3">
    <source>
        <dbReference type="ARBA" id="ARBA00022801"/>
    </source>
</evidence>
<feature type="non-terminal residue" evidence="6">
    <location>
        <position position="161"/>
    </location>
</feature>
<gene>
    <name evidence="6" type="ORF">NS319_19295</name>
</gene>
<comment type="caution">
    <text evidence="6">The sequence shown here is derived from an EMBL/GenBank/DDBJ whole genome shotgun (WGS) entry which is preliminary data.</text>
</comment>
<evidence type="ECO:0000256" key="5">
    <source>
        <dbReference type="ARBA" id="ARBA00023277"/>
    </source>
</evidence>
<dbReference type="GO" id="GO:0019213">
    <property type="term" value="F:deacetylase activity"/>
    <property type="evidence" value="ECO:0007669"/>
    <property type="project" value="TreeGrafter"/>
</dbReference>
<evidence type="ECO:0000313" key="7">
    <source>
        <dbReference type="Proteomes" id="UP000072867"/>
    </source>
</evidence>
<organism evidence="6 7">
    <name type="scientific">Sphingomonas sanguinis</name>
    <dbReference type="NCBI Taxonomy" id="33051"/>
    <lineage>
        <taxon>Bacteria</taxon>
        <taxon>Pseudomonadati</taxon>
        <taxon>Pseudomonadota</taxon>
        <taxon>Alphaproteobacteria</taxon>
        <taxon>Sphingomonadales</taxon>
        <taxon>Sphingomonadaceae</taxon>
        <taxon>Sphingomonas</taxon>
    </lineage>
</organism>
<evidence type="ECO:0008006" key="8">
    <source>
        <dbReference type="Google" id="ProtNLM"/>
    </source>
</evidence>
<sequence length="161" mass="17973">MSIWRESWVNQLILCADDFAFSTEDSLVIAELLRSGKLNATSCMTLRPNWTEDSAMLRDVPDTAQIGLHLTLTEEAPIHANGFTQDGVMPGIDPLTRMAARGQLDAGEIRREVEAQFERFEDAMGRPPAFVDGHQHSHALPGVRPIVLEITRRRAPGAWLR</sequence>
<evidence type="ECO:0000256" key="1">
    <source>
        <dbReference type="ARBA" id="ARBA00001946"/>
    </source>
</evidence>
<dbReference type="SUPFAM" id="SSF88713">
    <property type="entry name" value="Glycoside hydrolase/deacetylase"/>
    <property type="match status" value="1"/>
</dbReference>
<reference evidence="6 7" key="1">
    <citation type="journal article" date="2016" name="Front. Microbiol.">
        <title>Genomic Resource of Rice Seed Associated Bacteria.</title>
        <authorList>
            <person name="Midha S."/>
            <person name="Bansal K."/>
            <person name="Sharma S."/>
            <person name="Kumar N."/>
            <person name="Patil P.P."/>
            <person name="Chaudhry V."/>
            <person name="Patil P.B."/>
        </authorList>
    </citation>
    <scope>NUCLEOTIDE SEQUENCE [LARGE SCALE GENOMIC DNA]</scope>
    <source>
        <strain evidence="6 7">NS319</strain>
    </source>
</reference>
<keyword evidence="3" id="KW-0378">Hydrolase</keyword>
<dbReference type="Proteomes" id="UP000072867">
    <property type="component" value="Unassembled WGS sequence"/>
</dbReference>
<comment type="cofactor">
    <cofactor evidence="1">
        <name>Mg(2+)</name>
        <dbReference type="ChEBI" id="CHEBI:18420"/>
    </cofactor>
</comment>